<proteinExistence type="predicted"/>
<feature type="domain" description="C-type lectin" evidence="2">
    <location>
        <begin position="43"/>
        <end position="167"/>
    </location>
</feature>
<dbReference type="Proteomes" id="UP001164746">
    <property type="component" value="Chromosome 2"/>
</dbReference>
<keyword evidence="4" id="KW-1185">Reference proteome</keyword>
<dbReference type="InterPro" id="IPR050111">
    <property type="entry name" value="C-type_lectin/snaclec_domain"/>
</dbReference>
<dbReference type="Pfam" id="PF00059">
    <property type="entry name" value="Lectin_C"/>
    <property type="match status" value="1"/>
</dbReference>
<keyword evidence="1" id="KW-1015">Disulfide bond</keyword>
<dbReference type="SMART" id="SM00034">
    <property type="entry name" value="CLECT"/>
    <property type="match status" value="1"/>
</dbReference>
<protein>
    <submittedName>
        <fullName evidence="3">MRC1-like protein</fullName>
    </submittedName>
</protein>
<gene>
    <name evidence="3" type="ORF">MAR_028377</name>
</gene>
<reference evidence="3" key="1">
    <citation type="submission" date="2022-11" db="EMBL/GenBank/DDBJ databases">
        <title>Centuries of genome instability and evolution in soft-shell clam transmissible cancer (bioRxiv).</title>
        <authorList>
            <person name="Hart S.F.M."/>
            <person name="Yonemitsu M.A."/>
            <person name="Giersch R.M."/>
            <person name="Beal B.F."/>
            <person name="Arriagada G."/>
            <person name="Davis B.W."/>
            <person name="Ostrander E.A."/>
            <person name="Goff S.P."/>
            <person name="Metzger M.J."/>
        </authorList>
    </citation>
    <scope>NUCLEOTIDE SEQUENCE</scope>
    <source>
        <strain evidence="3">MELC-2E11</strain>
        <tissue evidence="3">Siphon/mantle</tissue>
    </source>
</reference>
<evidence type="ECO:0000313" key="4">
    <source>
        <dbReference type="Proteomes" id="UP001164746"/>
    </source>
</evidence>
<dbReference type="Gene3D" id="3.10.100.10">
    <property type="entry name" value="Mannose-Binding Protein A, subunit A"/>
    <property type="match status" value="1"/>
</dbReference>
<dbReference type="PROSITE" id="PS50041">
    <property type="entry name" value="C_TYPE_LECTIN_2"/>
    <property type="match status" value="1"/>
</dbReference>
<dbReference type="EMBL" id="CP111013">
    <property type="protein sequence ID" value="WAQ95687.1"/>
    <property type="molecule type" value="Genomic_DNA"/>
</dbReference>
<evidence type="ECO:0000256" key="1">
    <source>
        <dbReference type="ARBA" id="ARBA00023157"/>
    </source>
</evidence>
<dbReference type="InterPro" id="IPR016187">
    <property type="entry name" value="CTDL_fold"/>
</dbReference>
<dbReference type="InterPro" id="IPR018378">
    <property type="entry name" value="C-type_lectin_CS"/>
</dbReference>
<sequence>MAVTCCSYDLCNDPAATTGSIRPTTGSQLHNANCPSDHIFDRLTSLCMKVMDTTQETFDHAQSMCQAIGDNLVIIDTHEKNVFIEDIIMHTSNEQVLMRGYWIGGRNHNDTVPKQFEWMNGTPFLYANWGSGDPDGNRNERCVVMLGPDMYKWSDTHCSNMFHYICERQIPLTAKQNDMSVSTTTAPPTTSQNTLSVCDTSGGFMLHEDGQTRLCIKLHSHYMDWSHARMTCTQQRSDLLVVDTNTKLTKVFNKTRGIKPYTNET</sequence>
<dbReference type="InterPro" id="IPR001304">
    <property type="entry name" value="C-type_lectin-like"/>
</dbReference>
<dbReference type="InterPro" id="IPR016186">
    <property type="entry name" value="C-type_lectin-like/link_sf"/>
</dbReference>
<accession>A0ABY7DG64</accession>
<evidence type="ECO:0000259" key="2">
    <source>
        <dbReference type="PROSITE" id="PS50041"/>
    </source>
</evidence>
<organism evidence="3 4">
    <name type="scientific">Mya arenaria</name>
    <name type="common">Soft-shell clam</name>
    <dbReference type="NCBI Taxonomy" id="6604"/>
    <lineage>
        <taxon>Eukaryota</taxon>
        <taxon>Metazoa</taxon>
        <taxon>Spiralia</taxon>
        <taxon>Lophotrochozoa</taxon>
        <taxon>Mollusca</taxon>
        <taxon>Bivalvia</taxon>
        <taxon>Autobranchia</taxon>
        <taxon>Heteroconchia</taxon>
        <taxon>Euheterodonta</taxon>
        <taxon>Imparidentia</taxon>
        <taxon>Neoheterodontei</taxon>
        <taxon>Myida</taxon>
        <taxon>Myoidea</taxon>
        <taxon>Myidae</taxon>
        <taxon>Mya</taxon>
    </lineage>
</organism>
<dbReference type="PROSITE" id="PS00615">
    <property type="entry name" value="C_TYPE_LECTIN_1"/>
    <property type="match status" value="1"/>
</dbReference>
<dbReference type="PANTHER" id="PTHR22803">
    <property type="entry name" value="MANNOSE, PHOSPHOLIPASE, LECTIN RECEPTOR RELATED"/>
    <property type="match status" value="1"/>
</dbReference>
<name>A0ABY7DG64_MYAAR</name>
<dbReference type="SUPFAM" id="SSF56436">
    <property type="entry name" value="C-type lectin-like"/>
    <property type="match status" value="2"/>
</dbReference>
<dbReference type="CDD" id="cd00037">
    <property type="entry name" value="CLECT"/>
    <property type="match status" value="2"/>
</dbReference>
<evidence type="ECO:0000313" key="3">
    <source>
        <dbReference type="EMBL" id="WAQ95687.1"/>
    </source>
</evidence>